<dbReference type="Gene3D" id="1.10.10.10">
    <property type="entry name" value="Winged helix-like DNA-binding domain superfamily/Winged helix DNA-binding domain"/>
    <property type="match status" value="1"/>
</dbReference>
<dbReference type="InterPro" id="IPR039422">
    <property type="entry name" value="MarR/SlyA-like"/>
</dbReference>
<evidence type="ECO:0000259" key="1">
    <source>
        <dbReference type="Pfam" id="PF01047"/>
    </source>
</evidence>
<reference evidence="2 3" key="1">
    <citation type="submission" date="2018-10" db="EMBL/GenBank/DDBJ databases">
        <title>Characterization and genome analysis of a novel bacterium Sphingobium yanoikuyae SJTF8 capable of degrading PAHs.</title>
        <authorList>
            <person name="Yin C."/>
            <person name="Xiong W."/>
            <person name="Liang R."/>
        </authorList>
    </citation>
    <scope>NUCLEOTIDE SEQUENCE [LARGE SCALE GENOMIC DNA]</scope>
    <source>
        <strain evidence="2 3">SJTF8</strain>
    </source>
</reference>
<gene>
    <name evidence="2" type="ORF">EBF16_05585</name>
</gene>
<dbReference type="InterPro" id="IPR036388">
    <property type="entry name" value="WH-like_DNA-bd_sf"/>
</dbReference>
<name>A0A3G2UR42_SPHYA</name>
<dbReference type="AlphaFoldDB" id="A0A3G2UR42"/>
<evidence type="ECO:0000313" key="3">
    <source>
        <dbReference type="Proteomes" id="UP000280708"/>
    </source>
</evidence>
<dbReference type="Proteomes" id="UP000280708">
    <property type="component" value="Chromosome"/>
</dbReference>
<dbReference type="InterPro" id="IPR000835">
    <property type="entry name" value="HTH_MarR-typ"/>
</dbReference>
<dbReference type="SUPFAM" id="SSF46785">
    <property type="entry name" value="Winged helix' DNA-binding domain"/>
    <property type="match status" value="1"/>
</dbReference>
<dbReference type="PANTHER" id="PTHR33164">
    <property type="entry name" value="TRANSCRIPTIONAL REGULATOR, MARR FAMILY"/>
    <property type="match status" value="1"/>
</dbReference>
<dbReference type="Pfam" id="PF01047">
    <property type="entry name" value="MarR"/>
    <property type="match status" value="1"/>
</dbReference>
<dbReference type="PANTHER" id="PTHR33164:SF99">
    <property type="entry name" value="MARR FAMILY REGULATORY PROTEIN"/>
    <property type="match status" value="1"/>
</dbReference>
<proteinExistence type="predicted"/>
<organism evidence="2 3">
    <name type="scientific">Sphingobium yanoikuyae</name>
    <name type="common">Sphingomonas yanoikuyae</name>
    <dbReference type="NCBI Taxonomy" id="13690"/>
    <lineage>
        <taxon>Bacteria</taxon>
        <taxon>Pseudomonadati</taxon>
        <taxon>Pseudomonadota</taxon>
        <taxon>Alphaproteobacteria</taxon>
        <taxon>Sphingomonadales</taxon>
        <taxon>Sphingomonadaceae</taxon>
        <taxon>Sphingobium</taxon>
    </lineage>
</organism>
<dbReference type="GO" id="GO:0003700">
    <property type="term" value="F:DNA-binding transcription factor activity"/>
    <property type="evidence" value="ECO:0007669"/>
    <property type="project" value="InterPro"/>
</dbReference>
<dbReference type="InterPro" id="IPR036390">
    <property type="entry name" value="WH_DNA-bd_sf"/>
</dbReference>
<dbReference type="EMBL" id="CP033230">
    <property type="protein sequence ID" value="AYO76462.1"/>
    <property type="molecule type" value="Genomic_DNA"/>
</dbReference>
<dbReference type="GO" id="GO:0006950">
    <property type="term" value="P:response to stress"/>
    <property type="evidence" value="ECO:0007669"/>
    <property type="project" value="TreeGrafter"/>
</dbReference>
<feature type="domain" description="HTH marR-type" evidence="1">
    <location>
        <begin position="38"/>
        <end position="81"/>
    </location>
</feature>
<sequence>MRRRRMSDLFDQAVTFVRSPKYIEITPRQLAIMGVAMSERYPMRVRDMAMSLNVSKPVVSRAVAALEGHGFVERRRGEDGRDRFIVVTDAGVAFRRSIGGLA</sequence>
<protein>
    <submittedName>
        <fullName evidence="2">MarR family transcriptional regulator</fullName>
    </submittedName>
</protein>
<evidence type="ECO:0000313" key="2">
    <source>
        <dbReference type="EMBL" id="AYO76462.1"/>
    </source>
</evidence>
<accession>A0A3G2UR42</accession>